<dbReference type="Proteomes" id="UP000712673">
    <property type="component" value="Unassembled WGS sequence"/>
</dbReference>
<evidence type="ECO:0000313" key="3">
    <source>
        <dbReference type="Proteomes" id="UP000712673"/>
    </source>
</evidence>
<comment type="caution">
    <text evidence="2">The sequence shown here is derived from an EMBL/GenBank/DDBJ whole genome shotgun (WGS) entry which is preliminary data.</text>
</comment>
<dbReference type="InterPro" id="IPR038029">
    <property type="entry name" value="GbiG_N_sf"/>
</dbReference>
<accession>A0A937W3N5</accession>
<dbReference type="Gene3D" id="3.40.50.11220">
    <property type="match status" value="1"/>
</dbReference>
<dbReference type="SUPFAM" id="SSF159672">
    <property type="entry name" value="CbiG N-terminal domain-like"/>
    <property type="match status" value="1"/>
</dbReference>
<name>A0A937W3N5_UNCTE</name>
<evidence type="ECO:0000259" key="1">
    <source>
        <dbReference type="Pfam" id="PF11760"/>
    </source>
</evidence>
<dbReference type="InterPro" id="IPR021744">
    <property type="entry name" value="CbiG_N"/>
</dbReference>
<proteinExistence type="predicted"/>
<evidence type="ECO:0000313" key="2">
    <source>
        <dbReference type="EMBL" id="MBM3226296.1"/>
    </source>
</evidence>
<sequence>MPCCCWHSKGEYHDRHAGGGAPVNPAPRIALIAVTQIGVERARQLRQRLNAGDLYRPARYGAAVVAWEHPYEAALSAHVAPLFAQYDQLVFFLATGAVTRLIAPCLDTKT</sequence>
<feature type="domain" description="Cobalamin synthesis G N-terminal" evidence="1">
    <location>
        <begin position="78"/>
        <end position="109"/>
    </location>
</feature>
<reference evidence="2" key="1">
    <citation type="submission" date="2019-03" db="EMBL/GenBank/DDBJ databases">
        <title>Lake Tanganyika Metagenome-Assembled Genomes (MAGs).</title>
        <authorList>
            <person name="Tran P."/>
        </authorList>
    </citation>
    <scope>NUCLEOTIDE SEQUENCE</scope>
    <source>
        <strain evidence="2">K_DeepCast_65m_m2_066</strain>
    </source>
</reference>
<feature type="non-terminal residue" evidence="2">
    <location>
        <position position="110"/>
    </location>
</feature>
<organism evidence="2 3">
    <name type="scientific">Tectimicrobiota bacterium</name>
    <dbReference type="NCBI Taxonomy" id="2528274"/>
    <lineage>
        <taxon>Bacteria</taxon>
        <taxon>Pseudomonadati</taxon>
        <taxon>Nitrospinota/Tectimicrobiota group</taxon>
        <taxon>Candidatus Tectimicrobiota</taxon>
    </lineage>
</organism>
<gene>
    <name evidence="2" type="ORF">FJZ47_21235</name>
</gene>
<dbReference type="Pfam" id="PF11760">
    <property type="entry name" value="CbiG_N"/>
    <property type="match status" value="1"/>
</dbReference>
<dbReference type="AlphaFoldDB" id="A0A937W3N5"/>
<protein>
    <recommendedName>
        <fullName evidence="1">Cobalamin synthesis G N-terminal domain-containing protein</fullName>
    </recommendedName>
</protein>
<dbReference type="EMBL" id="VGLS01000857">
    <property type="protein sequence ID" value="MBM3226296.1"/>
    <property type="molecule type" value="Genomic_DNA"/>
</dbReference>